<feature type="domain" description="HTH araC/xylS-type" evidence="4">
    <location>
        <begin position="200"/>
        <end position="298"/>
    </location>
</feature>
<keyword evidence="3" id="KW-0804">Transcription</keyword>
<accession>A0AAW6B219</accession>
<dbReference type="EMBL" id="JAQLGM010000063">
    <property type="protein sequence ID" value="MDB2002215.1"/>
    <property type="molecule type" value="Genomic_DNA"/>
</dbReference>
<dbReference type="SMART" id="SM00342">
    <property type="entry name" value="HTH_ARAC"/>
    <property type="match status" value="1"/>
</dbReference>
<dbReference type="GO" id="GO:0003700">
    <property type="term" value="F:DNA-binding transcription factor activity"/>
    <property type="evidence" value="ECO:0007669"/>
    <property type="project" value="InterPro"/>
</dbReference>
<keyword evidence="2" id="KW-0238">DNA-binding</keyword>
<dbReference type="EMBL" id="JAINVB010000002">
    <property type="protein sequence ID" value="MCK0088840.1"/>
    <property type="molecule type" value="Genomic_DNA"/>
</dbReference>
<evidence type="ECO:0000256" key="3">
    <source>
        <dbReference type="ARBA" id="ARBA00023163"/>
    </source>
</evidence>
<dbReference type="Pfam" id="PF12833">
    <property type="entry name" value="HTH_18"/>
    <property type="match status" value="1"/>
</dbReference>
<reference evidence="6" key="2">
    <citation type="submission" date="2023-01" db="EMBL/GenBank/DDBJ databases">
        <title>Human gut microbiome strain richness.</title>
        <authorList>
            <person name="Chen-Liaw A."/>
        </authorList>
    </citation>
    <scope>NUCLEOTIDE SEQUENCE</scope>
    <source>
        <strain evidence="6">B1_m1001713B170214d0_201011</strain>
    </source>
</reference>
<proteinExistence type="predicted"/>
<dbReference type="PANTHER" id="PTHR43280:SF2">
    <property type="entry name" value="HTH-TYPE TRANSCRIPTIONAL REGULATOR EXSA"/>
    <property type="match status" value="1"/>
</dbReference>
<evidence type="ECO:0000259" key="4">
    <source>
        <dbReference type="PROSITE" id="PS01124"/>
    </source>
</evidence>
<dbReference type="PROSITE" id="PS00041">
    <property type="entry name" value="HTH_ARAC_FAMILY_1"/>
    <property type="match status" value="1"/>
</dbReference>
<evidence type="ECO:0000313" key="5">
    <source>
        <dbReference type="EMBL" id="MCK0088840.1"/>
    </source>
</evidence>
<dbReference type="InterPro" id="IPR011051">
    <property type="entry name" value="RmlC_Cupin_sf"/>
</dbReference>
<dbReference type="PROSITE" id="PS01124">
    <property type="entry name" value="HTH_ARAC_FAMILY_2"/>
    <property type="match status" value="1"/>
</dbReference>
<dbReference type="SUPFAM" id="SSF46689">
    <property type="entry name" value="Homeodomain-like"/>
    <property type="match status" value="1"/>
</dbReference>
<sequence length="311" mass="35928">MSYQFTELKEELIIKKIVSLHYFEYMSDFTFPGESHNFWEFLYVDKGELQVTADREKFILRQGQIIFHRPNEFHALAANNVIAPNLVVISFEAGEPCMAFFEHKILTVGESERNLLSQIIAEARETFDGPMDDPYMEVLSRRESIPFGAEQMIKIHLEQFLIQLFRNFSGTLAFGENHKLNGAHAPGKSPALADGNELFSDILDYLDRNIGKSLTVEKICRDNLIGVSQLKKLFRTYQGSGVMECFNQMKINAAKQMIRNQQMNFTQIADALGYTSVHYFSRQFKKLTDMTPTEYRASIMLRAKRPQRKHL</sequence>
<dbReference type="InterPro" id="IPR003313">
    <property type="entry name" value="AraC-bd"/>
</dbReference>
<evidence type="ECO:0000313" key="7">
    <source>
        <dbReference type="Proteomes" id="UP001300871"/>
    </source>
</evidence>
<dbReference type="InterPro" id="IPR020449">
    <property type="entry name" value="Tscrpt_reg_AraC-type_HTH"/>
</dbReference>
<dbReference type="SMR" id="A0AAW6B219"/>
<evidence type="ECO:0000256" key="2">
    <source>
        <dbReference type="ARBA" id="ARBA00023125"/>
    </source>
</evidence>
<dbReference type="Pfam" id="PF02311">
    <property type="entry name" value="AraC_binding"/>
    <property type="match status" value="1"/>
</dbReference>
<dbReference type="InterPro" id="IPR018062">
    <property type="entry name" value="HTH_AraC-typ_CS"/>
</dbReference>
<dbReference type="Gene3D" id="1.10.10.60">
    <property type="entry name" value="Homeodomain-like"/>
    <property type="match status" value="1"/>
</dbReference>
<dbReference type="GeneID" id="57968121"/>
<dbReference type="AlphaFoldDB" id="A0AAW6B219"/>
<gene>
    <name evidence="5" type="ORF">K5I21_23850</name>
    <name evidence="6" type="ORF">PM006_18620</name>
</gene>
<protein>
    <submittedName>
        <fullName evidence="5">AraC family transcriptional regulator</fullName>
    </submittedName>
    <submittedName>
        <fullName evidence="6">Helix-turn-helix domain-containing protein</fullName>
    </submittedName>
</protein>
<dbReference type="Gene3D" id="2.60.120.10">
    <property type="entry name" value="Jelly Rolls"/>
    <property type="match status" value="1"/>
</dbReference>
<comment type="caution">
    <text evidence="6">The sequence shown here is derived from an EMBL/GenBank/DDBJ whole genome shotgun (WGS) entry which is preliminary data.</text>
</comment>
<reference evidence="5" key="1">
    <citation type="journal article" date="2022" name="Cell Host Microbe">
        <title>Colonization of the live biotherapeutic product VE303 and modulation of the microbiota and metabolites in healthy volunteers.</title>
        <authorList>
            <person name="Dsouza M."/>
            <person name="Menon R."/>
            <person name="Crossette E."/>
            <person name="Bhattarai S.K."/>
            <person name="Schneider J."/>
            <person name="Kim Y.G."/>
            <person name="Reddy S."/>
            <person name="Caballero S."/>
            <person name="Felix C."/>
            <person name="Cornacchione L."/>
            <person name="Hendrickson J."/>
            <person name="Watson A.R."/>
            <person name="Minot S.S."/>
            <person name="Greenfield N."/>
            <person name="Schopf L."/>
            <person name="Szabady R."/>
            <person name="Patarroyo J."/>
            <person name="Smith W."/>
            <person name="Harrison P."/>
            <person name="Kuijper E.J."/>
            <person name="Kelly C.P."/>
            <person name="Olle B."/>
            <person name="Bobilev D."/>
            <person name="Silber J.L."/>
            <person name="Bucci V."/>
            <person name="Roberts B."/>
            <person name="Faith J."/>
            <person name="Norman J.M."/>
        </authorList>
    </citation>
    <scope>NUCLEOTIDE SEQUENCE</scope>
    <source>
        <strain evidence="5">VE303-04</strain>
    </source>
</reference>
<dbReference type="GO" id="GO:0043565">
    <property type="term" value="F:sequence-specific DNA binding"/>
    <property type="evidence" value="ECO:0007669"/>
    <property type="project" value="InterPro"/>
</dbReference>
<dbReference type="InterPro" id="IPR009057">
    <property type="entry name" value="Homeodomain-like_sf"/>
</dbReference>
<organism evidence="6 7">
    <name type="scientific">Clostridium symbiosum</name>
    <name type="common">Bacteroides symbiosus</name>
    <dbReference type="NCBI Taxonomy" id="1512"/>
    <lineage>
        <taxon>Bacteria</taxon>
        <taxon>Bacillati</taxon>
        <taxon>Bacillota</taxon>
        <taxon>Clostridia</taxon>
        <taxon>Lachnospirales</taxon>
        <taxon>Lachnospiraceae</taxon>
        <taxon>Otoolea</taxon>
    </lineage>
</organism>
<evidence type="ECO:0000256" key="1">
    <source>
        <dbReference type="ARBA" id="ARBA00023015"/>
    </source>
</evidence>
<dbReference type="PANTHER" id="PTHR43280">
    <property type="entry name" value="ARAC-FAMILY TRANSCRIPTIONAL REGULATOR"/>
    <property type="match status" value="1"/>
</dbReference>
<dbReference type="RefSeq" id="WP_021641176.1">
    <property type="nucleotide sequence ID" value="NZ_BAABZD010000003.1"/>
</dbReference>
<dbReference type="InterPro" id="IPR014710">
    <property type="entry name" value="RmlC-like_jellyroll"/>
</dbReference>
<name>A0AAW6B219_CLOSY</name>
<keyword evidence="1" id="KW-0805">Transcription regulation</keyword>
<dbReference type="Proteomes" id="UP001300871">
    <property type="component" value="Unassembled WGS sequence"/>
</dbReference>
<evidence type="ECO:0000313" key="6">
    <source>
        <dbReference type="EMBL" id="MDB2002215.1"/>
    </source>
</evidence>
<dbReference type="PRINTS" id="PR00032">
    <property type="entry name" value="HTHARAC"/>
</dbReference>
<dbReference type="InterPro" id="IPR018060">
    <property type="entry name" value="HTH_AraC"/>
</dbReference>
<dbReference type="SUPFAM" id="SSF51182">
    <property type="entry name" value="RmlC-like cupins"/>
    <property type="match status" value="1"/>
</dbReference>
<dbReference type="Proteomes" id="UP001203136">
    <property type="component" value="Unassembled WGS sequence"/>
</dbReference>